<feature type="compositionally biased region" description="Low complexity" evidence="1">
    <location>
        <begin position="1073"/>
        <end position="1116"/>
    </location>
</feature>
<feature type="region of interest" description="Disordered" evidence="1">
    <location>
        <begin position="876"/>
        <end position="1116"/>
    </location>
</feature>
<organism evidence="3 4">
    <name type="scientific">Tricholomella constricta</name>
    <dbReference type="NCBI Taxonomy" id="117010"/>
    <lineage>
        <taxon>Eukaryota</taxon>
        <taxon>Fungi</taxon>
        <taxon>Dikarya</taxon>
        <taxon>Basidiomycota</taxon>
        <taxon>Agaricomycotina</taxon>
        <taxon>Agaricomycetes</taxon>
        <taxon>Agaricomycetidae</taxon>
        <taxon>Agaricales</taxon>
        <taxon>Tricholomatineae</taxon>
        <taxon>Lyophyllaceae</taxon>
        <taxon>Tricholomella</taxon>
    </lineage>
</organism>
<feature type="region of interest" description="Disordered" evidence="1">
    <location>
        <begin position="147"/>
        <end position="178"/>
    </location>
</feature>
<proteinExistence type="predicted"/>
<keyword evidence="2" id="KW-0472">Membrane</keyword>
<feature type="transmembrane region" description="Helical" evidence="2">
    <location>
        <begin position="6"/>
        <end position="23"/>
    </location>
</feature>
<keyword evidence="4" id="KW-1185">Reference proteome</keyword>
<accession>A0A8H5H105</accession>
<feature type="compositionally biased region" description="Low complexity" evidence="1">
    <location>
        <begin position="999"/>
        <end position="1009"/>
    </location>
</feature>
<gene>
    <name evidence="3" type="ORF">D9615_008974</name>
</gene>
<dbReference type="OrthoDB" id="10691759at2759"/>
<protein>
    <submittedName>
        <fullName evidence="3">Uncharacterized protein</fullName>
    </submittedName>
</protein>
<reference evidence="3 4" key="1">
    <citation type="journal article" date="2020" name="ISME J.">
        <title>Uncovering the hidden diversity of litter-decomposition mechanisms in mushroom-forming fungi.</title>
        <authorList>
            <person name="Floudas D."/>
            <person name="Bentzer J."/>
            <person name="Ahren D."/>
            <person name="Johansson T."/>
            <person name="Persson P."/>
            <person name="Tunlid A."/>
        </authorList>
    </citation>
    <scope>NUCLEOTIDE SEQUENCE [LARGE SCALE GENOMIC DNA]</scope>
    <source>
        <strain evidence="3 4">CBS 661.87</strain>
    </source>
</reference>
<feature type="transmembrane region" description="Helical" evidence="2">
    <location>
        <begin position="95"/>
        <end position="115"/>
    </location>
</feature>
<evidence type="ECO:0000313" key="4">
    <source>
        <dbReference type="Proteomes" id="UP000565441"/>
    </source>
</evidence>
<dbReference type="AlphaFoldDB" id="A0A8H5H105"/>
<dbReference type="Proteomes" id="UP000565441">
    <property type="component" value="Unassembled WGS sequence"/>
</dbReference>
<evidence type="ECO:0000313" key="3">
    <source>
        <dbReference type="EMBL" id="KAF5374624.1"/>
    </source>
</evidence>
<feature type="compositionally biased region" description="Low complexity" evidence="1">
    <location>
        <begin position="1016"/>
        <end position="1028"/>
    </location>
</feature>
<feature type="transmembrane region" description="Helical" evidence="2">
    <location>
        <begin position="221"/>
        <end position="240"/>
    </location>
</feature>
<feature type="transmembrane region" description="Helical" evidence="2">
    <location>
        <begin position="35"/>
        <end position="55"/>
    </location>
</feature>
<dbReference type="EMBL" id="JAACJP010000035">
    <property type="protein sequence ID" value="KAF5374624.1"/>
    <property type="molecule type" value="Genomic_DNA"/>
</dbReference>
<feature type="compositionally biased region" description="Low complexity" evidence="1">
    <location>
        <begin position="307"/>
        <end position="316"/>
    </location>
</feature>
<feature type="compositionally biased region" description="Low complexity" evidence="1">
    <location>
        <begin position="921"/>
        <end position="964"/>
    </location>
</feature>
<keyword evidence="2" id="KW-0812">Transmembrane</keyword>
<dbReference type="InterPro" id="IPR051425">
    <property type="entry name" value="Formin_Homology"/>
</dbReference>
<evidence type="ECO:0000256" key="2">
    <source>
        <dbReference type="SAM" id="Phobius"/>
    </source>
</evidence>
<comment type="caution">
    <text evidence="3">The sequence shown here is derived from an EMBL/GenBank/DDBJ whole genome shotgun (WGS) entry which is preliminary data.</text>
</comment>
<sequence>MVFVGIMSILSMLLCLFQSLSTLPLRFTHRHPSPLVRLMLFFTLTSFTLVFLGWACEAELVEILATTKPTPSSRLTPLSTPAIRADTEGTPCLRWLTIISIAIAIMSTSAALLGFRPPVNTPRLNGTKWFLRVKPAKRRLTLRITPTRKVQRPAPSPSPIPSRSASVHQAQSEHRNGPSLGVMHIPPLWLEIVRRIFYGLVIWKCVSSIGALFRTAIIPEWFNNIAGLLAFIAAAAATLLQGDVYGVVNTLHLQEPANSDTSVAERDKTLCQSPSSLLSKKKFWLFPIGNESSSSTPSRDRRRRLLPRSPLSAPPSQESTASTAFSSSNISGLTACSEGSPSDASNISANDGTSRVVSQLGNLIIRFEGNLISEIDDDDDGDGDDSFVSALQQLSVIAEGGSVDVDDIVSLTDLLVENLLHPGDLPARLTERPVDDDAGAVENISHPGDLLGRLVDRPVDDDAVSLEDLSHSGDPLGRLEDRPVDDDTVSLTDLLVDAADNISNPTDLLVRLADGPVDNKDIFSAVKREAKTVPAVVIDECAAGEAVGDRAFILDASHLNLDRSSMADMNDDDSLPLFTEAHQQRCGFWVLDVEMAKHLPDALDFDITNNEPEQRQRCEDWTLDVHNLQIADRVDNLSASYAELGFELDGFAHQIKAVACDMAGDESPPATPPQVPTINLIGPSLRRAPAPTPPPTPLSCPPFMEFAHTISLSFSLSSNLFAASESLDSLANTSLEGLIKASRQARCESILAWPAGDIPTHPDDTSSAESELTPEMLEFWKTRVATTPLPPEDIDALSQIGDRDEEENLSMVNLDESFDSSPNEECVSVEPTIRYFGIKVDAVSELVASQADTGFVLPEGIRKAVDQTQRVLQKLLKPLPPPPSFPDRPRLSEPIPAPELTRPPTTPPSPSPSPLPPPSPLSAIVSPAPLPRASRARPSAASSRLTTGSSKPTSASAATAAPRVLRPRTRTRTSAPVPPPKPNARTPLAPISTNLAHQPAPARRVAAPPRQRPRRISAAPPTASASAPTPTPPPPPSLPPTLPSTKRRALPRHSLPATSVSRSTTKTAPPPRRVSTAATTSTTVPAAGVALRPRAPRASASTLRPSATRSSAARRL</sequence>
<dbReference type="PANTHER" id="PTHR45725">
    <property type="entry name" value="FORMIN HOMOLOGY 2 FAMILY MEMBER"/>
    <property type="match status" value="1"/>
</dbReference>
<keyword evidence="2" id="KW-1133">Transmembrane helix</keyword>
<feature type="region of interest" description="Disordered" evidence="1">
    <location>
        <begin position="332"/>
        <end position="351"/>
    </location>
</feature>
<feature type="compositionally biased region" description="Pro residues" evidence="1">
    <location>
        <begin position="1029"/>
        <end position="1042"/>
    </location>
</feature>
<feature type="compositionally biased region" description="Pro residues" evidence="1">
    <location>
        <begin position="904"/>
        <end position="920"/>
    </location>
</feature>
<feature type="compositionally biased region" description="Polar residues" evidence="1">
    <location>
        <begin position="1056"/>
        <end position="1067"/>
    </location>
</feature>
<name>A0A8H5H105_9AGAR</name>
<feature type="region of interest" description="Disordered" evidence="1">
    <location>
        <begin position="291"/>
        <end position="325"/>
    </location>
</feature>
<evidence type="ECO:0000256" key="1">
    <source>
        <dbReference type="SAM" id="MobiDB-lite"/>
    </source>
</evidence>